<dbReference type="RefSeq" id="WP_008603085.1">
    <property type="nucleotide sequence ID" value="NZ_AMRV01000008.1"/>
</dbReference>
<proteinExistence type="inferred from homology"/>
<keyword evidence="4" id="KW-1185">Reference proteome</keyword>
<comment type="caution">
    <text evidence="3">The sequence shown here is derived from an EMBL/GenBank/DDBJ whole genome shotgun (WGS) entry which is preliminary data.</text>
</comment>
<dbReference type="Gene3D" id="3.30.540.10">
    <property type="entry name" value="Fructose-1,6-Bisphosphatase, subunit A, domain 1"/>
    <property type="match status" value="1"/>
</dbReference>
<organism evidence="3 4">
    <name type="scientific">Pacificimonas flava</name>
    <dbReference type="NCBI Taxonomy" id="1234595"/>
    <lineage>
        <taxon>Bacteria</taxon>
        <taxon>Pseudomonadati</taxon>
        <taxon>Pseudomonadota</taxon>
        <taxon>Alphaproteobacteria</taxon>
        <taxon>Sphingomonadales</taxon>
        <taxon>Sphingosinicellaceae</taxon>
        <taxon>Pacificimonas</taxon>
    </lineage>
</organism>
<dbReference type="InterPro" id="IPR000760">
    <property type="entry name" value="Inositol_monophosphatase-like"/>
</dbReference>
<comment type="cofactor">
    <cofactor evidence="2">
        <name>Mg(2+)</name>
        <dbReference type="ChEBI" id="CHEBI:18420"/>
    </cofactor>
</comment>
<dbReference type="GO" id="GO:0006020">
    <property type="term" value="P:inositol metabolic process"/>
    <property type="evidence" value="ECO:0007669"/>
    <property type="project" value="TreeGrafter"/>
</dbReference>
<dbReference type="AlphaFoldDB" id="M2SAB6"/>
<feature type="binding site" evidence="2">
    <location>
        <position position="74"/>
    </location>
    <ligand>
        <name>Mg(2+)</name>
        <dbReference type="ChEBI" id="CHEBI:18420"/>
        <label>1</label>
        <note>catalytic</note>
    </ligand>
</feature>
<feature type="binding site" evidence="2">
    <location>
        <position position="98"/>
    </location>
    <ligand>
        <name>Mg(2+)</name>
        <dbReference type="ChEBI" id="CHEBI:18420"/>
        <label>1</label>
        <note>catalytic</note>
    </ligand>
</feature>
<dbReference type="EMBL" id="AMRV01000008">
    <property type="protein sequence ID" value="EMD82305.1"/>
    <property type="molecule type" value="Genomic_DNA"/>
</dbReference>
<dbReference type="Gene3D" id="3.40.190.80">
    <property type="match status" value="1"/>
</dbReference>
<dbReference type="OrthoDB" id="9785695at2"/>
<dbReference type="Pfam" id="PF00459">
    <property type="entry name" value="Inositol_P"/>
    <property type="match status" value="1"/>
</dbReference>
<evidence type="ECO:0000313" key="4">
    <source>
        <dbReference type="Proteomes" id="UP000011717"/>
    </source>
</evidence>
<dbReference type="SUPFAM" id="SSF56655">
    <property type="entry name" value="Carbohydrate phosphatase"/>
    <property type="match status" value="1"/>
</dbReference>
<keyword evidence="2" id="KW-0460">Magnesium</keyword>
<feature type="binding site" evidence="2">
    <location>
        <position position="99"/>
    </location>
    <ligand>
        <name>Mg(2+)</name>
        <dbReference type="ChEBI" id="CHEBI:18420"/>
        <label>1</label>
        <note>catalytic</note>
    </ligand>
</feature>
<evidence type="ECO:0000256" key="1">
    <source>
        <dbReference type="ARBA" id="ARBA00009759"/>
    </source>
</evidence>
<dbReference type="GO" id="GO:0007165">
    <property type="term" value="P:signal transduction"/>
    <property type="evidence" value="ECO:0007669"/>
    <property type="project" value="TreeGrafter"/>
</dbReference>
<protein>
    <submittedName>
        <fullName evidence="3">Inositol-1-monophosphatase</fullName>
    </submittedName>
</protein>
<dbReference type="GO" id="GO:0046872">
    <property type="term" value="F:metal ion binding"/>
    <property type="evidence" value="ECO:0007669"/>
    <property type="project" value="UniProtKB-KW"/>
</dbReference>
<sequence>MSGLSLAARLHAEVSALLRNVAADIVLPRYQALAAHEIEEKEPGELVTAADRESEDRLTVGLSSLEPSAKVIGEEACAADAQLLSTVGQGLQWIIDPIDGTGNYAAGRPPFGIMVALADGADALAGWMLDPLTGRLCHARVGEGAFLNDQPLRAVATGAIKPVAALATGFMTAEERETLTQKASGHLTIVPIPRCAAEQYPRLTLGENDISVFRRTLPWDHAAGALFLNEAGGRVRRTDGSAYRLGDRRTGLLAASSPALWDRAAQIFYG</sequence>
<dbReference type="PATRIC" id="fig|1234595.3.peg.2345"/>
<dbReference type="Proteomes" id="UP000011717">
    <property type="component" value="Unassembled WGS sequence"/>
</dbReference>
<dbReference type="PANTHER" id="PTHR20854">
    <property type="entry name" value="INOSITOL MONOPHOSPHATASE"/>
    <property type="match status" value="1"/>
</dbReference>
<keyword evidence="2" id="KW-0479">Metal-binding</keyword>
<reference evidence="3 4" key="1">
    <citation type="journal article" date="2013" name="Genome Announc.">
        <title>Draft Genome Sequence of Strain JLT2015T, Belonging to the Family Sphingomonadaceae of the Alphaproteobacteria.</title>
        <authorList>
            <person name="Tang K."/>
            <person name="Liu K."/>
            <person name="Li S."/>
            <person name="Jiao N."/>
        </authorList>
    </citation>
    <scope>NUCLEOTIDE SEQUENCE [LARGE SCALE GENOMIC DNA]</scope>
    <source>
        <strain evidence="3 4">JLT2015</strain>
    </source>
</reference>
<accession>M2SAB6</accession>
<name>M2SAB6_9SPHN</name>
<gene>
    <name evidence="3" type="ORF">C725_2343</name>
</gene>
<dbReference type="GO" id="GO:0008934">
    <property type="term" value="F:inositol monophosphate 1-phosphatase activity"/>
    <property type="evidence" value="ECO:0007669"/>
    <property type="project" value="TreeGrafter"/>
</dbReference>
<evidence type="ECO:0000313" key="3">
    <source>
        <dbReference type="EMBL" id="EMD82305.1"/>
    </source>
</evidence>
<dbReference type="PRINTS" id="PR00377">
    <property type="entry name" value="IMPHPHTASES"/>
</dbReference>
<feature type="binding site" evidence="2">
    <location>
        <position position="220"/>
    </location>
    <ligand>
        <name>Mg(2+)</name>
        <dbReference type="ChEBI" id="CHEBI:18420"/>
        <label>2</label>
    </ligand>
</feature>
<dbReference type="PANTHER" id="PTHR20854:SF4">
    <property type="entry name" value="INOSITOL-1-MONOPHOSPHATASE-RELATED"/>
    <property type="match status" value="1"/>
</dbReference>
<evidence type="ECO:0000256" key="2">
    <source>
        <dbReference type="PIRSR" id="PIRSR600760-2"/>
    </source>
</evidence>
<feature type="binding site" evidence="2">
    <location>
        <position position="96"/>
    </location>
    <ligand>
        <name>Mg(2+)</name>
        <dbReference type="ChEBI" id="CHEBI:18420"/>
        <label>1</label>
        <note>catalytic</note>
    </ligand>
</feature>
<comment type="similarity">
    <text evidence="1">Belongs to the inositol monophosphatase superfamily.</text>
</comment>